<dbReference type="PROSITE" id="PS00178">
    <property type="entry name" value="AA_TRNA_LIGASE_I"/>
    <property type="match status" value="1"/>
</dbReference>
<dbReference type="OrthoDB" id="9801042at2"/>
<keyword evidence="4 10" id="KW-0547">Nucleotide-binding</keyword>
<dbReference type="SUPFAM" id="SSF52374">
    <property type="entry name" value="Nucleotidylyl transferase"/>
    <property type="match status" value="1"/>
</dbReference>
<keyword evidence="13" id="KW-1185">Reference proteome</keyword>
<dbReference type="GO" id="GO:0005829">
    <property type="term" value="C:cytosol"/>
    <property type="evidence" value="ECO:0007669"/>
    <property type="project" value="TreeGrafter"/>
</dbReference>
<evidence type="ECO:0000256" key="5">
    <source>
        <dbReference type="ARBA" id="ARBA00022840"/>
    </source>
</evidence>
<dbReference type="NCBIfam" id="TIGR00233">
    <property type="entry name" value="trpS"/>
    <property type="match status" value="1"/>
</dbReference>
<comment type="similarity">
    <text evidence="1 10">Belongs to the class-I aminoacyl-tRNA synthetase family.</text>
</comment>
<dbReference type="Gene3D" id="1.10.240.10">
    <property type="entry name" value="Tyrosyl-Transfer RNA Synthetase"/>
    <property type="match status" value="1"/>
</dbReference>
<dbReference type="InterPro" id="IPR001412">
    <property type="entry name" value="aa-tRNA-synth_I_CS"/>
</dbReference>
<dbReference type="CDD" id="cd00806">
    <property type="entry name" value="TrpRS_core"/>
    <property type="match status" value="1"/>
</dbReference>
<proteinExistence type="inferred from homology"/>
<dbReference type="GO" id="GO:0005524">
    <property type="term" value="F:ATP binding"/>
    <property type="evidence" value="ECO:0007669"/>
    <property type="project" value="UniProtKB-KW"/>
</dbReference>
<dbReference type="InterPro" id="IPR050203">
    <property type="entry name" value="Trp-tRNA_synthetase"/>
</dbReference>
<keyword evidence="5 10" id="KW-0067">ATP-binding</keyword>
<protein>
    <recommendedName>
        <fullName evidence="2 9">Tryptophan--tRNA ligase</fullName>
        <ecNumber evidence="2 9">6.1.1.2</ecNumber>
    </recommendedName>
</protein>
<evidence type="ECO:0000256" key="10">
    <source>
        <dbReference type="RuleBase" id="RU363036"/>
    </source>
</evidence>
<organism evidence="12 13">
    <name type="scientific">Paenibacillus hemerocallicola</name>
    <dbReference type="NCBI Taxonomy" id="1172614"/>
    <lineage>
        <taxon>Bacteria</taxon>
        <taxon>Bacillati</taxon>
        <taxon>Bacillota</taxon>
        <taxon>Bacilli</taxon>
        <taxon>Bacillales</taxon>
        <taxon>Paenibacillaceae</taxon>
        <taxon>Paenibacillus</taxon>
    </lineage>
</organism>
<evidence type="ECO:0000256" key="6">
    <source>
        <dbReference type="ARBA" id="ARBA00022917"/>
    </source>
</evidence>
<accession>A0A5C4T1G9</accession>
<evidence type="ECO:0000313" key="13">
    <source>
        <dbReference type="Proteomes" id="UP000307943"/>
    </source>
</evidence>
<evidence type="ECO:0000256" key="8">
    <source>
        <dbReference type="ARBA" id="ARBA00049929"/>
    </source>
</evidence>
<dbReference type="GO" id="GO:0006436">
    <property type="term" value="P:tryptophanyl-tRNA aminoacylation"/>
    <property type="evidence" value="ECO:0007669"/>
    <property type="project" value="UniProtKB-UniRule"/>
</dbReference>
<name>A0A5C4T1G9_9BACL</name>
<gene>
    <name evidence="12" type="primary">trpS</name>
    <name evidence="12" type="ORF">FE784_33115</name>
</gene>
<feature type="region of interest" description="Disordered" evidence="11">
    <location>
        <begin position="1"/>
        <end position="26"/>
    </location>
</feature>
<evidence type="ECO:0000256" key="1">
    <source>
        <dbReference type="ARBA" id="ARBA00005594"/>
    </source>
</evidence>
<keyword evidence="6 10" id="KW-0648">Protein biosynthesis</keyword>
<dbReference type="EMBL" id="VDCQ01000068">
    <property type="protein sequence ID" value="TNJ61989.1"/>
    <property type="molecule type" value="Genomic_DNA"/>
</dbReference>
<evidence type="ECO:0000256" key="2">
    <source>
        <dbReference type="ARBA" id="ARBA00013161"/>
    </source>
</evidence>
<dbReference type="GO" id="GO:0004830">
    <property type="term" value="F:tryptophan-tRNA ligase activity"/>
    <property type="evidence" value="ECO:0007669"/>
    <property type="project" value="UniProtKB-UniRule"/>
</dbReference>
<dbReference type="Proteomes" id="UP000307943">
    <property type="component" value="Unassembled WGS sequence"/>
</dbReference>
<keyword evidence="3 10" id="KW-0436">Ligase</keyword>
<comment type="caution">
    <text evidence="12">The sequence shown here is derived from an EMBL/GenBank/DDBJ whole genome shotgun (WGS) entry which is preliminary data.</text>
</comment>
<dbReference type="InterPro" id="IPR002306">
    <property type="entry name" value="Trp-tRNA-ligase"/>
</dbReference>
<dbReference type="AlphaFoldDB" id="A0A5C4T1G9"/>
<dbReference type="InterPro" id="IPR002305">
    <property type="entry name" value="aa-tRNA-synth_Ic"/>
</dbReference>
<keyword evidence="7 10" id="KW-0030">Aminoacyl-tRNA synthetase</keyword>
<dbReference type="Pfam" id="PF00579">
    <property type="entry name" value="tRNA-synt_1b"/>
    <property type="match status" value="1"/>
</dbReference>
<evidence type="ECO:0000256" key="4">
    <source>
        <dbReference type="ARBA" id="ARBA00022741"/>
    </source>
</evidence>
<comment type="catalytic activity">
    <reaction evidence="8">
        <text>tRNA(Trp) + L-tryptophan + ATP = L-tryptophyl-tRNA(Trp) + AMP + diphosphate + H(+)</text>
        <dbReference type="Rhea" id="RHEA:24080"/>
        <dbReference type="Rhea" id="RHEA-COMP:9671"/>
        <dbReference type="Rhea" id="RHEA-COMP:9705"/>
        <dbReference type="ChEBI" id="CHEBI:15378"/>
        <dbReference type="ChEBI" id="CHEBI:30616"/>
        <dbReference type="ChEBI" id="CHEBI:33019"/>
        <dbReference type="ChEBI" id="CHEBI:57912"/>
        <dbReference type="ChEBI" id="CHEBI:78442"/>
        <dbReference type="ChEBI" id="CHEBI:78535"/>
        <dbReference type="ChEBI" id="CHEBI:456215"/>
        <dbReference type="EC" id="6.1.1.2"/>
    </reaction>
</comment>
<dbReference type="PANTHER" id="PTHR43766:SF1">
    <property type="entry name" value="TRYPTOPHAN--TRNA LIGASE, MITOCHONDRIAL"/>
    <property type="match status" value="1"/>
</dbReference>
<reference evidence="12 13" key="1">
    <citation type="submission" date="2019-05" db="EMBL/GenBank/DDBJ databases">
        <title>We sequenced the genome of Paenibacillus hemerocallicola KCTC 33185 for further insight into its adaptation and study the phylogeny of Paenibacillus.</title>
        <authorList>
            <person name="Narsing Rao M.P."/>
        </authorList>
    </citation>
    <scope>NUCLEOTIDE SEQUENCE [LARGE SCALE GENOMIC DNA]</scope>
    <source>
        <strain evidence="12 13">KCTC 33185</strain>
    </source>
</reference>
<evidence type="ECO:0000256" key="11">
    <source>
        <dbReference type="SAM" id="MobiDB-lite"/>
    </source>
</evidence>
<dbReference type="InterPro" id="IPR014729">
    <property type="entry name" value="Rossmann-like_a/b/a_fold"/>
</dbReference>
<dbReference type="EC" id="6.1.1.2" evidence="2 9"/>
<sequence length="353" mass="39189">MTSKNHIAGPSSGHHQEAYRGTGRRPGLISGIRPTGELHVGNYYGALKGLVDLQERYDARYFIADIHSLTTHPKPDDLRGHVVGTARNYLAGGLDPERCTLYVQSSLAAEICELHTYLSMVMPLGELMRVPTFKEKAKRHPDNVNYGLVGYPVLMAADILLFKAETVMVGDDQLVHLEIARTIARRFNQLYGNVFPEPRPLIDNAARIPSLSGAGKMSKSDGASAYISLQDDELAVEEKTRKALSDPSRVYREQPGHPTAEGCNVFHLHTFFTGEAEREQIADLCLSARIGCVECKRKLARSLSGVVEPFRQRRERLSEADTLELLRIGRDKARASARQVIAEVRQAMGLQML</sequence>
<evidence type="ECO:0000256" key="3">
    <source>
        <dbReference type="ARBA" id="ARBA00022598"/>
    </source>
</evidence>
<evidence type="ECO:0000313" key="12">
    <source>
        <dbReference type="EMBL" id="TNJ61989.1"/>
    </source>
</evidence>
<evidence type="ECO:0000256" key="9">
    <source>
        <dbReference type="NCBIfam" id="TIGR00233"/>
    </source>
</evidence>
<dbReference type="RefSeq" id="WP_139606534.1">
    <property type="nucleotide sequence ID" value="NZ_VDCQ01000068.1"/>
</dbReference>
<evidence type="ECO:0000256" key="7">
    <source>
        <dbReference type="ARBA" id="ARBA00023146"/>
    </source>
</evidence>
<dbReference type="FunFam" id="1.10.240.10:FF:000005">
    <property type="entry name" value="Tryptophan--tRNA ligase"/>
    <property type="match status" value="1"/>
</dbReference>
<dbReference type="Gene3D" id="3.40.50.620">
    <property type="entry name" value="HUPs"/>
    <property type="match status" value="1"/>
</dbReference>
<dbReference type="PANTHER" id="PTHR43766">
    <property type="entry name" value="TRYPTOPHAN--TRNA LIGASE, MITOCHONDRIAL"/>
    <property type="match status" value="1"/>
</dbReference>
<dbReference type="PRINTS" id="PR01039">
    <property type="entry name" value="TRNASYNTHTRP"/>
</dbReference>